<reference evidence="2" key="1">
    <citation type="submission" date="2019-03" db="EMBL/GenBank/DDBJ databases">
        <title>Weissella sp. 26KH-42 Genome sequencing.</title>
        <authorList>
            <person name="Heo J."/>
            <person name="Kim S.-J."/>
            <person name="Kim J.-S."/>
            <person name="Hong S.-B."/>
            <person name="Kwon S.-W."/>
        </authorList>
    </citation>
    <scope>NUCLEOTIDE SEQUENCE [LARGE SCALE GENOMIC DNA]</scope>
    <source>
        <strain evidence="2">26KH-42</strain>
    </source>
</reference>
<proteinExistence type="predicted"/>
<sequence>MVNNIIRLLAQHEIIQVLNSDEMAAYLTDKEVEMLLNIVNFHRFDSVKVNKKSGFESYMFLDDNSLTGQLMVNIKGITVNGVVGIRGSAMLQLRGLMLYYAQVNNLPQVCLLMIVLELFGADQSDMFDGKVFLDRQQRGGGLFGYLNPLSDNADIDENTFIITCSIYAQVYEKLLNNRR</sequence>
<gene>
    <name evidence="1" type="ORF">EQG49_06620</name>
</gene>
<dbReference type="RefSeq" id="WP_133363233.1">
    <property type="nucleotide sequence ID" value="NZ_CP037940.1"/>
</dbReference>
<accession>A0A4V1AIN8</accession>
<dbReference type="Proteomes" id="UP000292886">
    <property type="component" value="Chromosome"/>
</dbReference>
<protein>
    <submittedName>
        <fullName evidence="1">Uncharacterized protein</fullName>
    </submittedName>
</protein>
<organism evidence="1 2">
    <name type="scientific">Periweissella cryptocerci</name>
    <dbReference type="NCBI Taxonomy" id="2506420"/>
    <lineage>
        <taxon>Bacteria</taxon>
        <taxon>Bacillati</taxon>
        <taxon>Bacillota</taxon>
        <taxon>Bacilli</taxon>
        <taxon>Lactobacillales</taxon>
        <taxon>Lactobacillaceae</taxon>
        <taxon>Periweissella</taxon>
    </lineage>
</organism>
<dbReference type="OrthoDB" id="2921267at2"/>
<name>A0A4V1AIN8_9LACO</name>
<evidence type="ECO:0000313" key="2">
    <source>
        <dbReference type="Proteomes" id="UP000292886"/>
    </source>
</evidence>
<dbReference type="EMBL" id="CP037940">
    <property type="protein sequence ID" value="QBO36155.1"/>
    <property type="molecule type" value="Genomic_DNA"/>
</dbReference>
<dbReference type="KEGG" id="wei:EQG49_06620"/>
<keyword evidence="2" id="KW-1185">Reference proteome</keyword>
<dbReference type="AlphaFoldDB" id="A0A4V1AIN8"/>
<evidence type="ECO:0000313" key="1">
    <source>
        <dbReference type="EMBL" id="QBO36155.1"/>
    </source>
</evidence>